<accession>A0A673SNT2</accession>
<keyword evidence="2" id="KW-1185">Reference proteome</keyword>
<name>A0A673SNT2_SURSU</name>
<proteinExistence type="predicted"/>
<reference evidence="1" key="3">
    <citation type="submission" date="2025-09" db="UniProtKB">
        <authorList>
            <consortium name="Ensembl"/>
        </authorList>
    </citation>
    <scope>IDENTIFICATION</scope>
</reference>
<dbReference type="AlphaFoldDB" id="A0A673SNT2"/>
<reference evidence="1" key="2">
    <citation type="submission" date="2025-08" db="UniProtKB">
        <authorList>
            <consortium name="Ensembl"/>
        </authorList>
    </citation>
    <scope>IDENTIFICATION</scope>
</reference>
<dbReference type="Ensembl" id="ENSSSUT00005001101.1">
    <property type="protein sequence ID" value="ENSSSUP00005000923.1"/>
    <property type="gene ID" value="ENSSSUG00005000656.1"/>
</dbReference>
<evidence type="ECO:0000313" key="2">
    <source>
        <dbReference type="Proteomes" id="UP000472268"/>
    </source>
</evidence>
<organism evidence="1 2">
    <name type="scientific">Suricata suricatta</name>
    <name type="common">Meerkat</name>
    <dbReference type="NCBI Taxonomy" id="37032"/>
    <lineage>
        <taxon>Eukaryota</taxon>
        <taxon>Metazoa</taxon>
        <taxon>Chordata</taxon>
        <taxon>Craniata</taxon>
        <taxon>Vertebrata</taxon>
        <taxon>Euteleostomi</taxon>
        <taxon>Mammalia</taxon>
        <taxon>Eutheria</taxon>
        <taxon>Laurasiatheria</taxon>
        <taxon>Carnivora</taxon>
        <taxon>Feliformia</taxon>
        <taxon>Herpestidae</taxon>
        <taxon>Suricata</taxon>
    </lineage>
</organism>
<dbReference type="Proteomes" id="UP000472268">
    <property type="component" value="Chromosome 2"/>
</dbReference>
<reference evidence="1 2" key="1">
    <citation type="submission" date="2019-05" db="EMBL/GenBank/DDBJ databases">
        <title>A Chromosome-scale Meerkat (S. suricatta) Genome Assembly.</title>
        <authorList>
            <person name="Dudchenko O."/>
            <person name="Lieberman Aiden E."/>
            <person name="Tung J."/>
            <person name="Barreiro L.B."/>
            <person name="Clutton-Brock T.H."/>
        </authorList>
    </citation>
    <scope>NUCLEOTIDE SEQUENCE [LARGE SCALE GENOMIC DNA]</scope>
</reference>
<protein>
    <submittedName>
        <fullName evidence="1">Uncharacterized protein</fullName>
    </submittedName>
</protein>
<dbReference type="InterPro" id="IPR043140">
    <property type="entry name" value="Ribosomal_uS14_sf"/>
</dbReference>
<dbReference type="Gene3D" id="4.10.830.10">
    <property type="entry name" value="30s Ribosomal Protein S14, Chain N"/>
    <property type="match status" value="1"/>
</dbReference>
<evidence type="ECO:0000313" key="1">
    <source>
        <dbReference type="Ensembl" id="ENSSSUP00005000923.1"/>
    </source>
</evidence>
<sequence length="51" mass="5762">GSGHDIAPFEEIWPGFLFCSNLHGLIQKHGLEYALLSFRQCAKDIGFIRLD</sequence>